<protein>
    <submittedName>
        <fullName evidence="2">Acyl carrier protein</fullName>
    </submittedName>
</protein>
<dbReference type="SUPFAM" id="SSF47336">
    <property type="entry name" value="ACP-like"/>
    <property type="match status" value="1"/>
</dbReference>
<accession>A0AAP9M0X5</accession>
<dbReference type="InterPro" id="IPR036736">
    <property type="entry name" value="ACP-like_sf"/>
</dbReference>
<dbReference type="Proteomes" id="UP000501069">
    <property type="component" value="Chromosome"/>
</dbReference>
<evidence type="ECO:0000313" key="2">
    <source>
        <dbReference type="EMBL" id="QIX91405.1"/>
    </source>
</evidence>
<reference evidence="2 3" key="1">
    <citation type="submission" date="2019-11" db="EMBL/GenBank/DDBJ databases">
        <title>FDA dAtabase for Regulatory Grade micrObial Sequences (FDA-ARGOS): Supporting development and validation of Infectious Disease Dx tests.</title>
        <authorList>
            <person name="Turner S."/>
            <person name="Byrd R."/>
            <person name="Tallon L."/>
            <person name="Sadzewicz L."/>
            <person name="Vavikolanu K."/>
            <person name="Mehta A."/>
            <person name="Aluvathingal J."/>
            <person name="Nadendla S."/>
            <person name="Myers T."/>
            <person name="Yan Y."/>
            <person name="Sichtig H."/>
        </authorList>
    </citation>
    <scope>NUCLEOTIDE SEQUENCE [LARGE SCALE GENOMIC DNA]</scope>
    <source>
        <strain evidence="2 3">FDAARGOS_739</strain>
    </source>
</reference>
<dbReference type="Gene3D" id="1.10.1200.10">
    <property type="entry name" value="ACP-like"/>
    <property type="match status" value="1"/>
</dbReference>
<dbReference type="EMBL" id="CP050964">
    <property type="protein sequence ID" value="QIX91405.1"/>
    <property type="molecule type" value="Genomic_DNA"/>
</dbReference>
<evidence type="ECO:0000313" key="3">
    <source>
        <dbReference type="Proteomes" id="UP000501069"/>
    </source>
</evidence>
<dbReference type="PROSITE" id="PS50075">
    <property type="entry name" value="CARRIER"/>
    <property type="match status" value="1"/>
</dbReference>
<feature type="domain" description="Carrier" evidence="1">
    <location>
        <begin position="3"/>
        <end position="78"/>
    </location>
</feature>
<dbReference type="GeneID" id="57962112"/>
<dbReference type="AlphaFoldDB" id="A0AAP9M0X5"/>
<name>A0AAP9M0X5_9FIRM</name>
<organism evidence="2 3">
    <name type="scientific">Enterocloster clostridioformis</name>
    <dbReference type="NCBI Taxonomy" id="1531"/>
    <lineage>
        <taxon>Bacteria</taxon>
        <taxon>Bacillati</taxon>
        <taxon>Bacillota</taxon>
        <taxon>Clostridia</taxon>
        <taxon>Lachnospirales</taxon>
        <taxon>Lachnospiraceae</taxon>
        <taxon>Enterocloster</taxon>
    </lineage>
</organism>
<proteinExistence type="predicted"/>
<evidence type="ECO:0000259" key="1">
    <source>
        <dbReference type="PROSITE" id="PS50075"/>
    </source>
</evidence>
<sequence length="79" mass="8982">MRDNVFEKVADILRDVLDAPELPVTEDMTMEDVEDWDSVAQMTIMSALESEFKIELSLDKIVAMTSVRSIVDAVMNMKE</sequence>
<dbReference type="InterPro" id="IPR009081">
    <property type="entry name" value="PP-bd_ACP"/>
</dbReference>
<dbReference type="Pfam" id="PF00550">
    <property type="entry name" value="PP-binding"/>
    <property type="match status" value="1"/>
</dbReference>
<gene>
    <name evidence="2" type="ORF">FOC47_13160</name>
</gene>
<dbReference type="RefSeq" id="WP_003525051.1">
    <property type="nucleotide sequence ID" value="NZ_AP031445.1"/>
</dbReference>